<evidence type="ECO:0000313" key="2">
    <source>
        <dbReference type="Proteomes" id="UP000663852"/>
    </source>
</evidence>
<reference evidence="1" key="1">
    <citation type="submission" date="2021-02" db="EMBL/GenBank/DDBJ databases">
        <authorList>
            <person name="Nowell W R."/>
        </authorList>
    </citation>
    <scope>NUCLEOTIDE SEQUENCE</scope>
</reference>
<accession>A0A814WTG3</accession>
<evidence type="ECO:0000313" key="1">
    <source>
        <dbReference type="EMBL" id="CAF1206008.1"/>
    </source>
</evidence>
<dbReference type="AlphaFoldDB" id="A0A814WTG3"/>
<gene>
    <name evidence="1" type="ORF">EDS130_LOCUS25629</name>
</gene>
<proteinExistence type="predicted"/>
<name>A0A814WTG3_ADIRI</name>
<dbReference type="EMBL" id="CAJNOJ010000151">
    <property type="protein sequence ID" value="CAF1206008.1"/>
    <property type="molecule type" value="Genomic_DNA"/>
</dbReference>
<sequence>MHGGKNKDWKRRNFNCIDFLSVITLQHFHLCFQSLVGMKHGIPALEEMCSYYRNQYRYRKQVVYRGQNLLLIILEQLRKSVATQLYKCSIRDDDQ</sequence>
<dbReference type="Proteomes" id="UP000663852">
    <property type="component" value="Unassembled WGS sequence"/>
</dbReference>
<protein>
    <submittedName>
        <fullName evidence="1">Uncharacterized protein</fullName>
    </submittedName>
</protein>
<comment type="caution">
    <text evidence="1">The sequence shown here is derived from an EMBL/GenBank/DDBJ whole genome shotgun (WGS) entry which is preliminary data.</text>
</comment>
<organism evidence="1 2">
    <name type="scientific">Adineta ricciae</name>
    <name type="common">Rotifer</name>
    <dbReference type="NCBI Taxonomy" id="249248"/>
    <lineage>
        <taxon>Eukaryota</taxon>
        <taxon>Metazoa</taxon>
        <taxon>Spiralia</taxon>
        <taxon>Gnathifera</taxon>
        <taxon>Rotifera</taxon>
        <taxon>Eurotatoria</taxon>
        <taxon>Bdelloidea</taxon>
        <taxon>Adinetida</taxon>
        <taxon>Adinetidae</taxon>
        <taxon>Adineta</taxon>
    </lineage>
</organism>